<dbReference type="Gene3D" id="3.90.700.10">
    <property type="entry name" value="Succinate dehydrogenase/fumarate reductase flavoprotein, catalytic domain"/>
    <property type="match status" value="1"/>
</dbReference>
<dbReference type="InterPro" id="IPR036188">
    <property type="entry name" value="FAD/NAD-bd_sf"/>
</dbReference>
<dbReference type="SUPFAM" id="SSF51905">
    <property type="entry name" value="FAD/NAD(P)-binding domain"/>
    <property type="match status" value="1"/>
</dbReference>
<sequence length="501" mass="56065">MMKHDFIVIGSGLAGLTSALVLKEYGEVLLITKKELTDSASMLAQGGIAAVVDRNDTFASHIKDTLVAGAYHNKKRAVETLIKKSPQAIGWLIKQGVVFDKKDGEFSLTLEGGHSRRRILHSTDFSGRSIELALINKVKKVKNIEIWQDTSLLELLVRKNSCSGIQIIKHKKVANCYARAVILATGGIGQLYQWTTNPQVATADGLAVGIRADLGVCDLEFIQFHPTALKHNEAPLFLLSEALRGEGAYLIKIKDHPPAGGSKIKNYEVGDRFMHKVDRRAELAPRDIVARAIYEEQKKGNQVFLDIRHKGETFIKKRFPNLYREVKRRGYDMTKDCVPVTPAAHYSCGGVMTDLYGRTKIKNLFIFGETAYTGVQGANRLASNSLLEAAVFPLRLPEVIHEVKAGDYFDCELSDYKENIKTGNLREDIKKLMWKSAGIVRNHKTMQEAYEKLSEWNSELEKTREINCDFSEVKNMALVGKYILKLALNRKKSLGAHFVES</sequence>
<evidence type="ECO:0000313" key="14">
    <source>
        <dbReference type="EMBL" id="OGG26159.1"/>
    </source>
</evidence>
<dbReference type="AlphaFoldDB" id="A0A1F6AN90"/>
<protein>
    <recommendedName>
        <fullName evidence="4 10">L-aspartate oxidase</fullName>
        <ecNumber evidence="4 10">1.4.3.16</ecNumber>
    </recommendedName>
</protein>
<dbReference type="EMBL" id="MFJR01000013">
    <property type="protein sequence ID" value="OGG26159.1"/>
    <property type="molecule type" value="Genomic_DNA"/>
</dbReference>
<dbReference type="GO" id="GO:0034628">
    <property type="term" value="P:'de novo' NAD+ biosynthetic process from L-aspartate"/>
    <property type="evidence" value="ECO:0007669"/>
    <property type="project" value="TreeGrafter"/>
</dbReference>
<dbReference type="GO" id="GO:0008734">
    <property type="term" value="F:L-aspartate oxidase activity"/>
    <property type="evidence" value="ECO:0007669"/>
    <property type="project" value="UniProtKB-UniRule"/>
</dbReference>
<dbReference type="Gene3D" id="1.20.58.100">
    <property type="entry name" value="Fumarate reductase/succinate dehydrogenase flavoprotein-like, C-terminal domain"/>
    <property type="match status" value="1"/>
</dbReference>
<keyword evidence="6 11" id="KW-0662">Pyridine nucleotide biosynthesis</keyword>
<dbReference type="InterPro" id="IPR037099">
    <property type="entry name" value="Fum_R/Succ_DH_flav-like_C_sf"/>
</dbReference>
<evidence type="ECO:0000256" key="8">
    <source>
        <dbReference type="ARBA" id="ARBA00023002"/>
    </source>
</evidence>
<evidence type="ECO:0000256" key="1">
    <source>
        <dbReference type="ARBA" id="ARBA00001974"/>
    </source>
</evidence>
<dbReference type="NCBIfam" id="TIGR00551">
    <property type="entry name" value="nadB"/>
    <property type="match status" value="1"/>
</dbReference>
<dbReference type="PANTHER" id="PTHR42716:SF2">
    <property type="entry name" value="L-ASPARTATE OXIDASE, CHLOROPLASTIC"/>
    <property type="match status" value="1"/>
</dbReference>
<keyword evidence="5 11" id="KW-0285">Flavoprotein</keyword>
<dbReference type="Proteomes" id="UP000176609">
    <property type="component" value="Unassembled WGS sequence"/>
</dbReference>
<dbReference type="Pfam" id="PF02910">
    <property type="entry name" value="Succ_DH_flav_C"/>
    <property type="match status" value="1"/>
</dbReference>
<keyword evidence="8 11" id="KW-0560">Oxidoreductase</keyword>
<comment type="cofactor">
    <cofactor evidence="1 11">
        <name>FAD</name>
        <dbReference type="ChEBI" id="CHEBI:57692"/>
    </cofactor>
</comment>
<comment type="similarity">
    <text evidence="3 11">Belongs to the FAD-dependent oxidoreductase 2 family. NadB subfamily.</text>
</comment>
<dbReference type="InterPro" id="IPR015939">
    <property type="entry name" value="Fum_Rdtase/Succ_DH_flav-like_C"/>
</dbReference>
<dbReference type="UniPathway" id="UPA00253">
    <property type="reaction ID" value="UER00326"/>
</dbReference>
<feature type="domain" description="FAD-dependent oxidoreductase 2 FAD-binding" evidence="12">
    <location>
        <begin position="5"/>
        <end position="386"/>
    </location>
</feature>
<comment type="caution">
    <text evidence="14">The sequence shown here is derived from an EMBL/GenBank/DDBJ whole genome shotgun (WGS) entry which is preliminary data.</text>
</comment>
<dbReference type="InterPro" id="IPR003953">
    <property type="entry name" value="FAD-dep_OxRdtase_2_FAD-bd"/>
</dbReference>
<reference evidence="14 15" key="1">
    <citation type="journal article" date="2016" name="Nat. Commun.">
        <title>Thousands of microbial genomes shed light on interconnected biogeochemical processes in an aquifer system.</title>
        <authorList>
            <person name="Anantharaman K."/>
            <person name="Brown C.T."/>
            <person name="Hug L.A."/>
            <person name="Sharon I."/>
            <person name="Castelle C.J."/>
            <person name="Probst A.J."/>
            <person name="Thomas B.C."/>
            <person name="Singh A."/>
            <person name="Wilkins M.J."/>
            <person name="Karaoz U."/>
            <person name="Brodie E.L."/>
            <person name="Williams K.H."/>
            <person name="Hubbard S.S."/>
            <person name="Banfield J.F."/>
        </authorList>
    </citation>
    <scope>NUCLEOTIDE SEQUENCE [LARGE SCALE GENOMIC DNA]</scope>
</reference>
<organism evidence="14 15">
    <name type="scientific">Candidatus Gottesmanbacteria bacterium RIFCSPLOWO2_01_FULL_39_12b</name>
    <dbReference type="NCBI Taxonomy" id="1798388"/>
    <lineage>
        <taxon>Bacteria</taxon>
        <taxon>Candidatus Gottesmaniibacteriota</taxon>
    </lineage>
</organism>
<dbReference type="InterPro" id="IPR027477">
    <property type="entry name" value="Succ_DH/fumarate_Rdtase_cat_sf"/>
</dbReference>
<evidence type="ECO:0000313" key="15">
    <source>
        <dbReference type="Proteomes" id="UP000176609"/>
    </source>
</evidence>
<evidence type="ECO:0000256" key="10">
    <source>
        <dbReference type="NCBIfam" id="TIGR00551"/>
    </source>
</evidence>
<evidence type="ECO:0000256" key="11">
    <source>
        <dbReference type="RuleBase" id="RU362049"/>
    </source>
</evidence>
<evidence type="ECO:0000256" key="4">
    <source>
        <dbReference type="ARBA" id="ARBA00012173"/>
    </source>
</evidence>
<dbReference type="GO" id="GO:0005737">
    <property type="term" value="C:cytoplasm"/>
    <property type="evidence" value="ECO:0007669"/>
    <property type="project" value="UniProtKB-SubCell"/>
</dbReference>
<evidence type="ECO:0000256" key="6">
    <source>
        <dbReference type="ARBA" id="ARBA00022642"/>
    </source>
</evidence>
<comment type="catalytic activity">
    <reaction evidence="9">
        <text>L-aspartate + O2 = iminosuccinate + H2O2</text>
        <dbReference type="Rhea" id="RHEA:25876"/>
        <dbReference type="ChEBI" id="CHEBI:15379"/>
        <dbReference type="ChEBI" id="CHEBI:16240"/>
        <dbReference type="ChEBI" id="CHEBI:29991"/>
        <dbReference type="ChEBI" id="CHEBI:77875"/>
        <dbReference type="EC" id="1.4.3.16"/>
    </reaction>
    <physiologicalReaction direction="left-to-right" evidence="9">
        <dbReference type="Rhea" id="RHEA:25877"/>
    </physiologicalReaction>
</comment>
<comment type="subcellular location">
    <subcellularLocation>
        <location evidence="11">Cytoplasm</location>
    </subcellularLocation>
</comment>
<name>A0A1F6AN90_9BACT</name>
<keyword evidence="7 11" id="KW-0274">FAD</keyword>
<dbReference type="PANTHER" id="PTHR42716">
    <property type="entry name" value="L-ASPARTATE OXIDASE"/>
    <property type="match status" value="1"/>
</dbReference>
<gene>
    <name evidence="14" type="ORF">A2960_04155</name>
</gene>
<feature type="domain" description="Fumarate reductase/succinate dehydrogenase flavoprotein-like C-terminal" evidence="13">
    <location>
        <begin position="426"/>
        <end position="499"/>
    </location>
</feature>
<evidence type="ECO:0000256" key="7">
    <source>
        <dbReference type="ARBA" id="ARBA00022827"/>
    </source>
</evidence>
<dbReference type="Pfam" id="PF00890">
    <property type="entry name" value="FAD_binding_2"/>
    <property type="match status" value="1"/>
</dbReference>
<evidence type="ECO:0000256" key="9">
    <source>
        <dbReference type="ARBA" id="ARBA00048305"/>
    </source>
</evidence>
<dbReference type="EC" id="1.4.3.16" evidence="4 10"/>
<dbReference type="SUPFAM" id="SSF46977">
    <property type="entry name" value="Succinate dehydrogenase/fumarate reductase flavoprotein C-terminal domain"/>
    <property type="match status" value="1"/>
</dbReference>
<accession>A0A1F6AN90</accession>
<dbReference type="SUPFAM" id="SSF56425">
    <property type="entry name" value="Succinate dehydrogenase/fumarate reductase flavoprotein, catalytic domain"/>
    <property type="match status" value="1"/>
</dbReference>
<evidence type="ECO:0000256" key="3">
    <source>
        <dbReference type="ARBA" id="ARBA00008562"/>
    </source>
</evidence>
<proteinExistence type="inferred from homology"/>
<comment type="pathway">
    <text evidence="2 11">Cofactor biosynthesis; NAD(+) biosynthesis; iminoaspartate from L-aspartate (oxidase route): step 1/1.</text>
</comment>
<dbReference type="Gene3D" id="3.50.50.60">
    <property type="entry name" value="FAD/NAD(P)-binding domain"/>
    <property type="match status" value="1"/>
</dbReference>
<evidence type="ECO:0000259" key="12">
    <source>
        <dbReference type="Pfam" id="PF00890"/>
    </source>
</evidence>
<dbReference type="FunFam" id="3.90.700.10:FF:000002">
    <property type="entry name" value="L-aspartate oxidase"/>
    <property type="match status" value="1"/>
</dbReference>
<evidence type="ECO:0000259" key="13">
    <source>
        <dbReference type="Pfam" id="PF02910"/>
    </source>
</evidence>
<comment type="function">
    <text evidence="11">Catalyzes the oxidation of L-aspartate to iminoaspartate.</text>
</comment>
<evidence type="ECO:0000256" key="2">
    <source>
        <dbReference type="ARBA" id="ARBA00004950"/>
    </source>
</evidence>
<evidence type="ECO:0000256" key="5">
    <source>
        <dbReference type="ARBA" id="ARBA00022630"/>
    </source>
</evidence>
<dbReference type="InterPro" id="IPR005288">
    <property type="entry name" value="NadB"/>
</dbReference>